<gene>
    <name evidence="1" type="ORF">GO755_09325</name>
</gene>
<dbReference type="Proteomes" id="UP000436006">
    <property type="component" value="Unassembled WGS sequence"/>
</dbReference>
<sequence>MSVQEIETAITQLSDNEFWKLSDWLIDYRNQLWDKQIEEDVNAGRLDALLDEADEEYEKGLTKPL</sequence>
<comment type="caution">
    <text evidence="1">The sequence shown here is derived from an EMBL/GenBank/DDBJ whole genome shotgun (WGS) entry which is preliminary data.</text>
</comment>
<evidence type="ECO:0000313" key="1">
    <source>
        <dbReference type="EMBL" id="MVM30234.1"/>
    </source>
</evidence>
<keyword evidence="2" id="KW-1185">Reference proteome</keyword>
<dbReference type="RefSeq" id="WP_157584478.1">
    <property type="nucleotide sequence ID" value="NZ_WPIN01000003.1"/>
</dbReference>
<reference evidence="1 2" key="1">
    <citation type="submission" date="2019-12" db="EMBL/GenBank/DDBJ databases">
        <title>Spirosoma sp. HMF4905 genome sequencing and assembly.</title>
        <authorList>
            <person name="Kang H."/>
            <person name="Cha I."/>
            <person name="Kim H."/>
            <person name="Joh K."/>
        </authorList>
    </citation>
    <scope>NUCLEOTIDE SEQUENCE [LARGE SCALE GENOMIC DNA]</scope>
    <source>
        <strain evidence="1 2">HMF4905</strain>
    </source>
</reference>
<organism evidence="1 2">
    <name type="scientific">Spirosoma arboris</name>
    <dbReference type="NCBI Taxonomy" id="2682092"/>
    <lineage>
        <taxon>Bacteria</taxon>
        <taxon>Pseudomonadati</taxon>
        <taxon>Bacteroidota</taxon>
        <taxon>Cytophagia</taxon>
        <taxon>Cytophagales</taxon>
        <taxon>Cytophagaceae</taxon>
        <taxon>Spirosoma</taxon>
    </lineage>
</organism>
<dbReference type="EMBL" id="WPIN01000003">
    <property type="protein sequence ID" value="MVM30234.1"/>
    <property type="molecule type" value="Genomic_DNA"/>
</dbReference>
<name>A0A7K1S8U7_9BACT</name>
<accession>A0A7K1S8U7</accession>
<protein>
    <submittedName>
        <fullName evidence="1">Uncharacterized protein</fullName>
    </submittedName>
</protein>
<dbReference type="AlphaFoldDB" id="A0A7K1S8U7"/>
<proteinExistence type="predicted"/>
<evidence type="ECO:0000313" key="2">
    <source>
        <dbReference type="Proteomes" id="UP000436006"/>
    </source>
</evidence>